<dbReference type="RefSeq" id="WP_209993198.1">
    <property type="nucleotide sequence ID" value="NZ_JBHSVQ010000001.1"/>
</dbReference>
<dbReference type="InterPro" id="IPR045965">
    <property type="entry name" value="DUF6385"/>
</dbReference>
<gene>
    <name evidence="2" type="ORF">ACFSX3_21640</name>
</gene>
<reference evidence="3" key="1">
    <citation type="journal article" date="2019" name="Int. J. Syst. Evol. Microbiol.">
        <title>The Global Catalogue of Microorganisms (GCM) 10K type strain sequencing project: providing services to taxonomists for standard genome sequencing and annotation.</title>
        <authorList>
            <consortium name="The Broad Institute Genomics Platform"/>
            <consortium name="The Broad Institute Genome Sequencing Center for Infectious Disease"/>
            <person name="Wu L."/>
            <person name="Ma J."/>
        </authorList>
    </citation>
    <scope>NUCLEOTIDE SEQUENCE [LARGE SCALE GENOMIC DNA]</scope>
    <source>
        <strain evidence="3">CCM 8725</strain>
    </source>
</reference>
<evidence type="ECO:0000313" key="3">
    <source>
        <dbReference type="Proteomes" id="UP001597448"/>
    </source>
</evidence>
<sequence length="284" mass="28545">MPNFSSFQANPDNLRTLIFGRDPSTLIDRPLTTDASGNLTTVILNGTISSVLGATITAGTLSSAGTVTNLLDGTITSVLGATITAGTLSSAGTVTNLLDGTITSVLGATITAGTLSSAGTVTNLLDGTITSVLGATITAGTLSSAGTVTNLLDGTITSVLGATITAGTLSSVTSISQRSFIELPTTAIATSDTYTPLPANNTSVLGTYSYFIVNTGANPVNTRVEISADGTNYFVDTTGDNPLPAGSVDVIVPARFLKYTRLSYQSATPGAASTLNVIFDAQGT</sequence>
<organism evidence="2 3">
    <name type="scientific">Paenibacillus rhizoplanae</name>
    <dbReference type="NCBI Taxonomy" id="1917181"/>
    <lineage>
        <taxon>Bacteria</taxon>
        <taxon>Bacillati</taxon>
        <taxon>Bacillota</taxon>
        <taxon>Bacilli</taxon>
        <taxon>Bacillales</taxon>
        <taxon>Paenibacillaceae</taxon>
        <taxon>Paenibacillus</taxon>
    </lineage>
</organism>
<dbReference type="EMBL" id="JBHUKY010000035">
    <property type="protein sequence ID" value="MFD2412499.1"/>
    <property type="molecule type" value="Genomic_DNA"/>
</dbReference>
<comment type="caution">
    <text evidence="2">The sequence shown here is derived from an EMBL/GenBank/DDBJ whole genome shotgun (WGS) entry which is preliminary data.</text>
</comment>
<protein>
    <submittedName>
        <fullName evidence="2">DUF6385 domain-containing protein</fullName>
    </submittedName>
</protein>
<name>A0ABW5FCW5_9BACL</name>
<dbReference type="Pfam" id="PF19912">
    <property type="entry name" value="DUF6385"/>
    <property type="match status" value="1"/>
</dbReference>
<evidence type="ECO:0000259" key="1">
    <source>
        <dbReference type="Pfam" id="PF19912"/>
    </source>
</evidence>
<evidence type="ECO:0000313" key="2">
    <source>
        <dbReference type="EMBL" id="MFD2412499.1"/>
    </source>
</evidence>
<dbReference type="Proteomes" id="UP001597448">
    <property type="component" value="Unassembled WGS sequence"/>
</dbReference>
<feature type="domain" description="DUF6385" evidence="1">
    <location>
        <begin position="201"/>
        <end position="282"/>
    </location>
</feature>
<keyword evidence="3" id="KW-1185">Reference proteome</keyword>
<proteinExistence type="predicted"/>
<accession>A0ABW5FCW5</accession>